<dbReference type="Proteomes" id="UP001601444">
    <property type="component" value="Unassembled WGS sequence"/>
</dbReference>
<feature type="compositionally biased region" description="Basic and acidic residues" evidence="1">
    <location>
        <begin position="1"/>
        <end position="20"/>
    </location>
</feature>
<gene>
    <name evidence="2" type="ORF">ACFYTF_19995</name>
</gene>
<feature type="region of interest" description="Disordered" evidence="1">
    <location>
        <begin position="1"/>
        <end position="23"/>
    </location>
</feature>
<feature type="region of interest" description="Disordered" evidence="1">
    <location>
        <begin position="96"/>
        <end position="128"/>
    </location>
</feature>
<evidence type="ECO:0000313" key="3">
    <source>
        <dbReference type="Proteomes" id="UP001601444"/>
    </source>
</evidence>
<evidence type="ECO:0000256" key="1">
    <source>
        <dbReference type="SAM" id="MobiDB-lite"/>
    </source>
</evidence>
<reference evidence="2 3" key="1">
    <citation type="submission" date="2024-10" db="EMBL/GenBank/DDBJ databases">
        <title>The Natural Products Discovery Center: Release of the First 8490 Sequenced Strains for Exploring Actinobacteria Biosynthetic Diversity.</title>
        <authorList>
            <person name="Kalkreuter E."/>
            <person name="Kautsar S.A."/>
            <person name="Yang D."/>
            <person name="Bader C.D."/>
            <person name="Teijaro C.N."/>
            <person name="Fluegel L."/>
            <person name="Davis C.M."/>
            <person name="Simpson J.R."/>
            <person name="Lauterbach L."/>
            <person name="Steele A.D."/>
            <person name="Gui C."/>
            <person name="Meng S."/>
            <person name="Li G."/>
            <person name="Viehrig K."/>
            <person name="Ye F."/>
            <person name="Su P."/>
            <person name="Kiefer A.F."/>
            <person name="Nichols A."/>
            <person name="Cepeda A.J."/>
            <person name="Yan W."/>
            <person name="Fan B."/>
            <person name="Jiang Y."/>
            <person name="Adhikari A."/>
            <person name="Zheng C.-J."/>
            <person name="Schuster L."/>
            <person name="Cowan T.M."/>
            <person name="Smanski M.J."/>
            <person name="Chevrette M.G."/>
            <person name="De Carvalho L.P.S."/>
            <person name="Shen B."/>
        </authorList>
    </citation>
    <scope>NUCLEOTIDE SEQUENCE [LARGE SCALE GENOMIC DNA]</scope>
    <source>
        <strain evidence="2 3">NPDC004045</strain>
    </source>
</reference>
<dbReference type="EMBL" id="JBIAMX010000012">
    <property type="protein sequence ID" value="MFF0545117.1"/>
    <property type="molecule type" value="Genomic_DNA"/>
</dbReference>
<keyword evidence="3" id="KW-1185">Reference proteome</keyword>
<accession>A0ABW6PS12</accession>
<sequence>MTLHVTPDRITSDRTPEYAERQPGGGWRLSWLAGRDLTVEQARTGMELDELLSCPDGVHDRLTHARIHACADALGMIWEQVAIILFKRMVDRDLAVTGEPPRRDPPPSRPRSAHRLGGHLSSGPAYYG</sequence>
<name>A0ABW6PS12_9NOCA</name>
<feature type="compositionally biased region" description="Basic and acidic residues" evidence="1">
    <location>
        <begin position="96"/>
        <end position="106"/>
    </location>
</feature>
<evidence type="ECO:0000313" key="2">
    <source>
        <dbReference type="EMBL" id="MFF0545117.1"/>
    </source>
</evidence>
<comment type="caution">
    <text evidence="2">The sequence shown here is derived from an EMBL/GenBank/DDBJ whole genome shotgun (WGS) entry which is preliminary data.</text>
</comment>
<organism evidence="2 3">
    <name type="scientific">Nocardia thailandica</name>
    <dbReference type="NCBI Taxonomy" id="257275"/>
    <lineage>
        <taxon>Bacteria</taxon>
        <taxon>Bacillati</taxon>
        <taxon>Actinomycetota</taxon>
        <taxon>Actinomycetes</taxon>
        <taxon>Mycobacteriales</taxon>
        <taxon>Nocardiaceae</taxon>
        <taxon>Nocardia</taxon>
    </lineage>
</organism>
<dbReference type="RefSeq" id="WP_174377570.1">
    <property type="nucleotide sequence ID" value="NZ_JBIAMX010000012.1"/>
</dbReference>
<protein>
    <submittedName>
        <fullName evidence="2">Uncharacterized protein</fullName>
    </submittedName>
</protein>
<proteinExistence type="predicted"/>